<dbReference type="SUPFAM" id="SSF52833">
    <property type="entry name" value="Thioredoxin-like"/>
    <property type="match status" value="1"/>
</dbReference>
<name>A0A671E0Q8_RHIFE</name>
<protein>
    <submittedName>
        <fullName evidence="1">Uncharacterized protein</fullName>
    </submittedName>
</protein>
<reference evidence="1 2" key="1">
    <citation type="journal article" date="2015" name="Annu Rev Anim Biosci">
        <title>The Genome 10K Project: a way forward.</title>
        <authorList>
            <person name="Koepfli K.P."/>
            <person name="Paten B."/>
            <person name="O'Brien S.J."/>
            <person name="Koepfli K.P."/>
            <person name="Paten B."/>
            <person name="Antunes A."/>
            <person name="Belov K."/>
            <person name="Bustamante C."/>
            <person name="Castoe T.A."/>
            <person name="Clawson H."/>
            <person name="Crawford A.J."/>
            <person name="Diekhans M."/>
            <person name="Distel D."/>
            <person name="Durbin R."/>
            <person name="Earl D."/>
            <person name="Fujita M.K."/>
            <person name="Gamble T."/>
            <person name="Georges A."/>
            <person name="Gemmell N."/>
            <person name="Gilbert M.T."/>
            <person name="Graves J.M."/>
            <person name="Green R.E."/>
            <person name="Hickey G."/>
            <person name="Jarvis E.D."/>
            <person name="Johnson W."/>
            <person name="Komissarov A."/>
            <person name="Korf I."/>
            <person name="Kuhn R."/>
            <person name="Larkin D.M."/>
            <person name="Lewin H."/>
            <person name="Lopez J.V."/>
            <person name="Ma J."/>
            <person name="Marques-Bonet T."/>
            <person name="Miller W."/>
            <person name="Murphy R."/>
            <person name="Pevzner P."/>
            <person name="Shapiro B."/>
            <person name="Steiner C."/>
            <person name="Tamazian G."/>
            <person name="Venkatesh B."/>
            <person name="Wang J."/>
            <person name="Wayne R."/>
            <person name="Wiley E."/>
            <person name="Yang H."/>
            <person name="Zhang G."/>
            <person name="Haussler D."/>
            <person name="Ryder O."/>
            <person name="O'Brien S.J."/>
        </authorList>
    </citation>
    <scope>NUCLEOTIDE SEQUENCE</scope>
</reference>
<evidence type="ECO:0000313" key="2">
    <source>
        <dbReference type="Proteomes" id="UP000472240"/>
    </source>
</evidence>
<dbReference type="AlphaFoldDB" id="A0A671E0Q8"/>
<keyword evidence="2" id="KW-1185">Reference proteome</keyword>
<dbReference type="Gene3D" id="3.40.30.10">
    <property type="entry name" value="Glutaredoxin"/>
    <property type="match status" value="1"/>
</dbReference>
<reference evidence="1 2" key="2">
    <citation type="journal article" date="2018" name="Annu Rev Anim Biosci">
        <title>Bat Biology, Genomes, and the Bat1K Project: To Generate Chromosome-Level Genomes for All Living Bat Species.</title>
        <authorList>
            <person name="Teeling E.C."/>
            <person name="Vernes S.C."/>
            <person name="Davalos L.M."/>
            <person name="Ray D.A."/>
            <person name="Gilbert M.T.P."/>
            <person name="Myers E."/>
        </authorList>
    </citation>
    <scope>NUCLEOTIDE SEQUENCE</scope>
</reference>
<reference evidence="1" key="5">
    <citation type="submission" date="2025-09" db="UniProtKB">
        <authorList>
            <consortium name="Ensembl"/>
        </authorList>
    </citation>
    <scope>IDENTIFICATION</scope>
</reference>
<organism evidence="1 2">
    <name type="scientific">Rhinolophus ferrumequinum</name>
    <name type="common">Greater horseshoe bat</name>
    <dbReference type="NCBI Taxonomy" id="59479"/>
    <lineage>
        <taxon>Eukaryota</taxon>
        <taxon>Metazoa</taxon>
        <taxon>Chordata</taxon>
        <taxon>Craniata</taxon>
        <taxon>Vertebrata</taxon>
        <taxon>Euteleostomi</taxon>
        <taxon>Mammalia</taxon>
        <taxon>Eutheria</taxon>
        <taxon>Laurasiatheria</taxon>
        <taxon>Chiroptera</taxon>
        <taxon>Yinpterochiroptera</taxon>
        <taxon>Rhinolophoidea</taxon>
        <taxon>Rhinolophidae</taxon>
        <taxon>Rhinolophinae</taxon>
        <taxon>Rhinolophus</taxon>
    </lineage>
</organism>
<dbReference type="Ensembl" id="ENSRFET00010007360.1">
    <property type="protein sequence ID" value="ENSRFEP00010006720.1"/>
    <property type="gene ID" value="ENSRFEG00010004567.1"/>
</dbReference>
<evidence type="ECO:0000313" key="1">
    <source>
        <dbReference type="Ensembl" id="ENSRFEP00010006720.1"/>
    </source>
</evidence>
<dbReference type="InterPro" id="IPR036249">
    <property type="entry name" value="Thioredoxin-like_sf"/>
</dbReference>
<accession>A0A671E0Q8</accession>
<proteinExistence type="predicted"/>
<dbReference type="GeneTree" id="ENSGT01040000242569"/>
<reference evidence="1" key="4">
    <citation type="submission" date="2025-08" db="UniProtKB">
        <authorList>
            <consortium name="Ensembl"/>
        </authorList>
    </citation>
    <scope>IDENTIFICATION</scope>
</reference>
<dbReference type="InParanoid" id="A0A671E0Q8"/>
<dbReference type="Proteomes" id="UP000472240">
    <property type="component" value="Chromosome 1"/>
</dbReference>
<reference evidence="2" key="3">
    <citation type="submission" date="2018-12" db="EMBL/GenBank/DDBJ databases">
        <title>G10K-VGP greater horseshoe bat female genome, primary haplotype.</title>
        <authorList>
            <person name="Teeling E."/>
            <person name="Myers G."/>
            <person name="Vernes S."/>
            <person name="Pippel M."/>
            <person name="Winkler S."/>
            <person name="Fedrigo O."/>
            <person name="Rhie A."/>
            <person name="Koren S."/>
            <person name="Phillippy A."/>
            <person name="Lewin H."/>
            <person name="Damas J."/>
            <person name="Howe K."/>
            <person name="Mountcastle J."/>
            <person name="Jarvis E.D."/>
        </authorList>
    </citation>
    <scope>NUCLEOTIDE SEQUENCE [LARGE SCALE GENOMIC DNA]</scope>
</reference>
<sequence>MPPCLLLGDKALYFEVNATVGHIRVHNYLRDSRGILFSHPWDLTPVCIRHWDLATLWACWSQQRKMKRTCL</sequence>